<evidence type="ECO:0000256" key="4">
    <source>
        <dbReference type="ARBA" id="ARBA00022692"/>
    </source>
</evidence>
<evidence type="ECO:0000313" key="11">
    <source>
        <dbReference type="Proteomes" id="UP001526201"/>
    </source>
</evidence>
<evidence type="ECO:0000313" key="10">
    <source>
        <dbReference type="EMBL" id="MCV7230593.1"/>
    </source>
</evidence>
<evidence type="ECO:0000256" key="1">
    <source>
        <dbReference type="ARBA" id="ARBA00004651"/>
    </source>
</evidence>
<feature type="transmembrane region" description="Helical" evidence="8">
    <location>
        <begin position="193"/>
        <end position="214"/>
    </location>
</feature>
<feature type="transmembrane region" description="Helical" evidence="8">
    <location>
        <begin position="226"/>
        <end position="242"/>
    </location>
</feature>
<feature type="transmembrane region" description="Helical" evidence="8">
    <location>
        <begin position="304"/>
        <end position="325"/>
    </location>
</feature>
<dbReference type="PANTHER" id="PTHR32507">
    <property type="entry name" value="NA(+)/H(+) ANTIPORTER 1"/>
    <property type="match status" value="1"/>
</dbReference>
<feature type="transmembrane region" description="Helical" evidence="8">
    <location>
        <begin position="88"/>
        <end position="110"/>
    </location>
</feature>
<evidence type="ECO:0000256" key="5">
    <source>
        <dbReference type="ARBA" id="ARBA00022989"/>
    </source>
</evidence>
<feature type="domain" description="Cation/H+ exchanger transmembrane" evidence="9">
    <location>
        <begin position="9"/>
        <end position="387"/>
    </location>
</feature>
<accession>A0ABT3CM44</accession>
<dbReference type="InterPro" id="IPR006153">
    <property type="entry name" value="Cation/H_exchanger_TM"/>
</dbReference>
<dbReference type="Proteomes" id="UP001526201">
    <property type="component" value="Unassembled WGS sequence"/>
</dbReference>
<gene>
    <name evidence="10" type="ORF">H7J73_31760</name>
</gene>
<feature type="transmembrane region" description="Helical" evidence="8">
    <location>
        <begin position="116"/>
        <end position="138"/>
    </location>
</feature>
<dbReference type="RefSeq" id="WP_264071879.1">
    <property type="nucleotide sequence ID" value="NZ_JACKTY010000051.1"/>
</dbReference>
<evidence type="ECO:0000259" key="9">
    <source>
        <dbReference type="Pfam" id="PF00999"/>
    </source>
</evidence>
<dbReference type="Pfam" id="PF00999">
    <property type="entry name" value="Na_H_Exchanger"/>
    <property type="match status" value="1"/>
</dbReference>
<keyword evidence="5 8" id="KW-1133">Transmembrane helix</keyword>
<proteinExistence type="predicted"/>
<keyword evidence="3" id="KW-0050">Antiport</keyword>
<organism evidence="10 11">
    <name type="scientific">Mycolicibacterium komossense</name>
    <dbReference type="NCBI Taxonomy" id="1779"/>
    <lineage>
        <taxon>Bacteria</taxon>
        <taxon>Bacillati</taxon>
        <taxon>Actinomycetota</taxon>
        <taxon>Actinomycetes</taxon>
        <taxon>Mycobacteriales</taxon>
        <taxon>Mycobacteriaceae</taxon>
        <taxon>Mycolicibacterium</taxon>
    </lineage>
</organism>
<comment type="subcellular location">
    <subcellularLocation>
        <location evidence="1">Cell membrane</location>
        <topology evidence="1">Multi-pass membrane protein</topology>
    </subcellularLocation>
</comment>
<feature type="transmembrane region" description="Helical" evidence="8">
    <location>
        <begin position="57"/>
        <end position="76"/>
    </location>
</feature>
<dbReference type="PANTHER" id="PTHR32507:SF8">
    <property type="entry name" value="CNH1P"/>
    <property type="match status" value="1"/>
</dbReference>
<keyword evidence="11" id="KW-1185">Reference proteome</keyword>
<protein>
    <submittedName>
        <fullName evidence="10">Cation:proton antiporter</fullName>
    </submittedName>
</protein>
<keyword evidence="6" id="KW-0406">Ion transport</keyword>
<feature type="transmembrane region" description="Helical" evidence="8">
    <location>
        <begin position="366"/>
        <end position="386"/>
    </location>
</feature>
<evidence type="ECO:0000256" key="8">
    <source>
        <dbReference type="SAM" id="Phobius"/>
    </source>
</evidence>
<keyword evidence="4 8" id="KW-0812">Transmembrane</keyword>
<evidence type="ECO:0000256" key="6">
    <source>
        <dbReference type="ARBA" id="ARBA00023065"/>
    </source>
</evidence>
<keyword evidence="2" id="KW-0813">Transport</keyword>
<dbReference type="EMBL" id="JACKTY010000051">
    <property type="protein sequence ID" value="MCV7230593.1"/>
    <property type="molecule type" value="Genomic_DNA"/>
</dbReference>
<feature type="transmembrane region" description="Helical" evidence="8">
    <location>
        <begin position="337"/>
        <end position="360"/>
    </location>
</feature>
<feature type="transmembrane region" description="Helical" evidence="8">
    <location>
        <begin position="150"/>
        <end position="173"/>
    </location>
</feature>
<feature type="transmembrane region" description="Helical" evidence="8">
    <location>
        <begin position="277"/>
        <end position="298"/>
    </location>
</feature>
<reference evidence="10 11" key="1">
    <citation type="journal article" date="2022" name="BMC Genomics">
        <title>Comparative genome analysis of mycobacteria focusing on tRNA and non-coding RNA.</title>
        <authorList>
            <person name="Behra P.R.K."/>
            <person name="Pettersson B.M.F."/>
            <person name="Ramesh M."/>
            <person name="Das S."/>
            <person name="Dasgupta S."/>
            <person name="Kirsebom L.A."/>
        </authorList>
    </citation>
    <scope>NUCLEOTIDE SEQUENCE [LARGE SCALE GENOMIC DNA]</scope>
    <source>
        <strain evidence="10 11">DSM 44078</strain>
    </source>
</reference>
<evidence type="ECO:0000256" key="7">
    <source>
        <dbReference type="ARBA" id="ARBA00023136"/>
    </source>
</evidence>
<keyword evidence="7 8" id="KW-0472">Membrane</keyword>
<comment type="caution">
    <text evidence="10">The sequence shown here is derived from an EMBL/GenBank/DDBJ whole genome shotgun (WGS) entry which is preliminary data.</text>
</comment>
<evidence type="ECO:0000256" key="3">
    <source>
        <dbReference type="ARBA" id="ARBA00022449"/>
    </source>
</evidence>
<sequence length="400" mass="42818">MLLSLVLISLVVAGWALSAQRLDRWRITSPLFLVLTGAIVEYSTHGSLADTLNSDTAQHVAEIILAVLLFVDANEIRTGVLGERPHSAVRLLFIALPLAVGIAVALGLWLLPGMSLATVVVIACVVVPIDFAPARFIMRDKRVPSRVTDLLNVEAGYSDGIVSPVFVFALAVADPNEEAGSVWHQLTSAIPHAVIAIVIGVAIGAGLGLAANFAERKGLMTAQSKRIIVVAAPALTYTLSLWAEGNGFVAVFVCGIAYHYFRHSQEHERELELLDDISFLLMAAMWFVFGGVALLAYWRGGLTIGLVVFCLLALTLVRMLPMLVATLGSRFSWPERLLLGWLGPRGAATIVFGLLAFNVLDDPAETVILQTMVVVVLGSVLMHGIGARAAAHAFARSQSE</sequence>
<evidence type="ECO:0000256" key="2">
    <source>
        <dbReference type="ARBA" id="ARBA00022448"/>
    </source>
</evidence>
<name>A0ABT3CM44_9MYCO</name>